<evidence type="ECO:0000313" key="3">
    <source>
        <dbReference type="Proteomes" id="UP000014071"/>
    </source>
</evidence>
<dbReference type="OrthoDB" id="2541451at2759"/>
<feature type="chain" id="PRO_5004487689" description="Ricin B lectin domain-containing protein" evidence="1">
    <location>
        <begin position="21"/>
        <end position="232"/>
    </location>
</feature>
<dbReference type="EMBL" id="DF238771">
    <property type="protein sequence ID" value="GAC93020.1"/>
    <property type="molecule type" value="Genomic_DNA"/>
</dbReference>
<proteinExistence type="predicted"/>
<reference evidence="3" key="1">
    <citation type="journal article" date="2013" name="Genome Announc.">
        <title>Draft genome sequence of the basidiomycetous yeast-like fungus Pseudozyma hubeiensis SY62, which produces an abundant amount of the biosurfactant mannosylerythritol lipids.</title>
        <authorList>
            <person name="Konishi M."/>
            <person name="Hatada Y."/>
            <person name="Horiuchi J."/>
        </authorList>
    </citation>
    <scope>NUCLEOTIDE SEQUENCE [LARGE SCALE GENOMIC DNA]</scope>
    <source>
        <strain evidence="3">SY62</strain>
    </source>
</reference>
<organism evidence="2 3">
    <name type="scientific">Pseudozyma hubeiensis (strain SY62)</name>
    <name type="common">Yeast</name>
    <dbReference type="NCBI Taxonomy" id="1305764"/>
    <lineage>
        <taxon>Eukaryota</taxon>
        <taxon>Fungi</taxon>
        <taxon>Dikarya</taxon>
        <taxon>Basidiomycota</taxon>
        <taxon>Ustilaginomycotina</taxon>
        <taxon>Ustilaginomycetes</taxon>
        <taxon>Ustilaginales</taxon>
        <taxon>Ustilaginaceae</taxon>
        <taxon>Pseudozyma</taxon>
    </lineage>
</organism>
<dbReference type="RefSeq" id="XP_012186607.1">
    <property type="nucleotide sequence ID" value="XM_012331217.1"/>
</dbReference>
<evidence type="ECO:0000313" key="2">
    <source>
        <dbReference type="EMBL" id="GAC93020.1"/>
    </source>
</evidence>
<dbReference type="STRING" id="1305764.R9P4I9"/>
<gene>
    <name evidence="2" type="ORF">PHSY_000581</name>
</gene>
<sequence length="232" mass="25488">MRFSTATTITALVAIGSASASVLPRVLDNYDLAQPVAFEEREVPVLQCDENPIYIGQLRMFSNTGREVTAAFEGIRNEDGYQQLDVQKAGQPSRFENFAFTPCTSSFMGYQPEANKAAEVTYGRLQPAHLVGKRCVSADKLAHKDGRLIAAKCEPSDDSGQLLQFWSLTKQPAAEADKFMYYINFLGQPAGDSQDFPGSYTLSPVTIGANKLVRLQHSKEEGARSAYFLKLA</sequence>
<protein>
    <recommendedName>
        <fullName evidence="4">Ricin B lectin domain-containing protein</fullName>
    </recommendedName>
</protein>
<accession>R9P4I9</accession>
<dbReference type="GeneID" id="24105886"/>
<feature type="signal peptide" evidence="1">
    <location>
        <begin position="1"/>
        <end position="20"/>
    </location>
</feature>
<dbReference type="Proteomes" id="UP000014071">
    <property type="component" value="Unassembled WGS sequence"/>
</dbReference>
<evidence type="ECO:0000256" key="1">
    <source>
        <dbReference type="SAM" id="SignalP"/>
    </source>
</evidence>
<name>R9P4I9_PSEHS</name>
<dbReference type="eggNOG" id="ENOG502RD85">
    <property type="taxonomic scope" value="Eukaryota"/>
</dbReference>
<dbReference type="AlphaFoldDB" id="R9P4I9"/>
<keyword evidence="1" id="KW-0732">Signal</keyword>
<evidence type="ECO:0008006" key="4">
    <source>
        <dbReference type="Google" id="ProtNLM"/>
    </source>
</evidence>
<keyword evidence="3" id="KW-1185">Reference proteome</keyword>
<dbReference type="HOGENOM" id="CLU_1204627_0_0_1"/>